<evidence type="ECO:0000313" key="3">
    <source>
        <dbReference type="Proteomes" id="UP000664699"/>
    </source>
</evidence>
<evidence type="ECO:0000313" key="2">
    <source>
        <dbReference type="EMBL" id="MBO0131942.1"/>
    </source>
</evidence>
<dbReference type="Gene3D" id="1.10.10.10">
    <property type="entry name" value="Winged helix-like DNA-binding domain superfamily/Winged helix DNA-binding domain"/>
    <property type="match status" value="1"/>
</dbReference>
<keyword evidence="3" id="KW-1185">Reference proteome</keyword>
<feature type="domain" description="HTH iclR-type" evidence="1">
    <location>
        <begin position="20"/>
        <end position="58"/>
    </location>
</feature>
<comment type="caution">
    <text evidence="2">The sequence shown here is derived from an EMBL/GenBank/DDBJ whole genome shotgun (WGS) entry which is preliminary data.</text>
</comment>
<organism evidence="2 3">
    <name type="scientific">Agrobacterium burrii</name>
    <dbReference type="NCBI Taxonomy" id="2815339"/>
    <lineage>
        <taxon>Bacteria</taxon>
        <taxon>Pseudomonadati</taxon>
        <taxon>Pseudomonadota</taxon>
        <taxon>Alphaproteobacteria</taxon>
        <taxon>Hyphomicrobiales</taxon>
        <taxon>Rhizobiaceae</taxon>
        <taxon>Rhizobium/Agrobacterium group</taxon>
        <taxon>Agrobacterium</taxon>
        <taxon>Agrobacterium tumefaciens complex</taxon>
    </lineage>
</organism>
<dbReference type="Proteomes" id="UP000664699">
    <property type="component" value="Unassembled WGS sequence"/>
</dbReference>
<sequence length="58" mass="6490">MQNMRPSSSRFGEHSCSSGVLDRGLLILSLFNIKRSQMHLREISEISGLDKATTLRAL</sequence>
<proteinExistence type="predicted"/>
<accession>A0ABS3EIX7</accession>
<name>A0ABS3EIX7_9HYPH</name>
<dbReference type="InterPro" id="IPR036388">
    <property type="entry name" value="WH-like_DNA-bd_sf"/>
</dbReference>
<dbReference type="EMBL" id="JAFLNA010000007">
    <property type="protein sequence ID" value="MBO0131942.1"/>
    <property type="molecule type" value="Genomic_DNA"/>
</dbReference>
<dbReference type="InterPro" id="IPR005471">
    <property type="entry name" value="Tscrpt_reg_IclR_N"/>
</dbReference>
<reference evidence="2 3" key="1">
    <citation type="submission" date="2021-03" db="EMBL/GenBank/DDBJ databases">
        <title>Whole genome sequence of Agrobacterium sp. strain Rnr.</title>
        <authorList>
            <person name="Mafakheri H."/>
            <person name="Taghavi S.M."/>
            <person name="Nemanja K."/>
            <person name="Osdaghi E."/>
        </authorList>
    </citation>
    <scope>NUCLEOTIDE SEQUENCE [LARGE SCALE GENOMIC DNA]</scope>
    <source>
        <strain evidence="2 3">Rnr</strain>
    </source>
</reference>
<dbReference type="Pfam" id="PF09339">
    <property type="entry name" value="HTH_IclR"/>
    <property type="match status" value="1"/>
</dbReference>
<gene>
    <name evidence="2" type="ORF">JZX89_14460</name>
</gene>
<dbReference type="RefSeq" id="WP_207134464.1">
    <property type="nucleotide sequence ID" value="NZ_JAFLNA010000007.1"/>
</dbReference>
<protein>
    <submittedName>
        <fullName evidence="2">Helix-turn-helix domain-containing protein</fullName>
    </submittedName>
</protein>
<evidence type="ECO:0000259" key="1">
    <source>
        <dbReference type="Pfam" id="PF09339"/>
    </source>
</evidence>